<proteinExistence type="predicted"/>
<feature type="domain" description="Glycosyltransferase 61 catalytic" evidence="5">
    <location>
        <begin position="305"/>
        <end position="417"/>
    </location>
</feature>
<sequence>MAGTPWASHCQHLRQVCVDNDMLVFYEEQYQEVAGRPAAPLPAIIVDRSKVYHFPWRGSNTSSDFELRKVAAATAAAGAPKPGGAEDQQQRRRRQNLPGQRAQEQQQQQRRRHEALRTRPATSREPAAYLAAPVFSKCTVPIVVYPIFASNFVHVFHDLASFLHALLRRTPWRRHAKLVTVTPEGLGMTGPEAQLLPPLTEFAVQTWADFSARLPPDYDPAARGWDAQQPPPSFEGGEQRCFQHMFVCGRRFKAMRGLEEVLPEGEGPAVQQALAKAVPRENYAFGQMLVQHMQQQQQGVQQREVQGQAGNNDTHGGSGKQASGRQASSGKRRLKIVFMKRGGEGRQLLNIHELLQRCNAWSLSLPNNRDNVTAECREVELPSLQAGVAAAQEADVFIGMHGANMANSWLMRPGSSAIEVSPFQFGLMLGSFGLSNANAQDPSSQVLWWLAVVCDPAISQPGPAEVAGTGKRPWWPRDRSARVPWTALATILEEVVAAGGDRRRYIETHYRNFTHRFNVGATGVLSRGAGPDGDHSGCPAAGNL</sequence>
<keyword evidence="2" id="KW-0808">Transferase</keyword>
<evidence type="ECO:0000313" key="6">
    <source>
        <dbReference type="EMBL" id="KAI3426058.1"/>
    </source>
</evidence>
<comment type="caution">
    <text evidence="6">The sequence shown here is derived from an EMBL/GenBank/DDBJ whole genome shotgun (WGS) entry which is preliminary data.</text>
</comment>
<accession>A0A9D4YTQ8</accession>
<reference evidence="6" key="2">
    <citation type="submission" date="2020-11" db="EMBL/GenBank/DDBJ databases">
        <authorList>
            <person name="Cecchin M."/>
            <person name="Marcolungo L."/>
            <person name="Rossato M."/>
            <person name="Girolomoni L."/>
            <person name="Cosentino E."/>
            <person name="Cuine S."/>
            <person name="Li-Beisson Y."/>
            <person name="Delledonne M."/>
            <person name="Ballottari M."/>
        </authorList>
    </citation>
    <scope>NUCLEOTIDE SEQUENCE</scope>
    <source>
        <strain evidence="6">211/11P</strain>
        <tissue evidence="6">Whole cell</tissue>
    </source>
</reference>
<keyword evidence="3" id="KW-0325">Glycoprotein</keyword>
<evidence type="ECO:0000259" key="5">
    <source>
        <dbReference type="Pfam" id="PF04577"/>
    </source>
</evidence>
<feature type="compositionally biased region" description="Low complexity" evidence="4">
    <location>
        <begin position="74"/>
        <end position="85"/>
    </location>
</feature>
<evidence type="ECO:0000256" key="3">
    <source>
        <dbReference type="ARBA" id="ARBA00023180"/>
    </source>
</evidence>
<dbReference type="GO" id="GO:0005794">
    <property type="term" value="C:Golgi apparatus"/>
    <property type="evidence" value="ECO:0007669"/>
    <property type="project" value="UniProtKB-ARBA"/>
</dbReference>
<dbReference type="InterPro" id="IPR007657">
    <property type="entry name" value="Glycosyltransferase_61"/>
</dbReference>
<dbReference type="PANTHER" id="PTHR20961">
    <property type="entry name" value="GLYCOSYLTRANSFERASE"/>
    <property type="match status" value="1"/>
</dbReference>
<dbReference type="InterPro" id="IPR049625">
    <property type="entry name" value="Glyco_transf_61_cat"/>
</dbReference>
<feature type="region of interest" description="Disordered" evidence="4">
    <location>
        <begin position="74"/>
        <end position="123"/>
    </location>
</feature>
<keyword evidence="7" id="KW-1185">Reference proteome</keyword>
<reference evidence="6" key="1">
    <citation type="journal article" date="2019" name="Plant J.">
        <title>Chlorella vulgaris genome assembly and annotation reveals the molecular basis for metabolic acclimation to high light conditions.</title>
        <authorList>
            <person name="Cecchin M."/>
            <person name="Marcolungo L."/>
            <person name="Rossato M."/>
            <person name="Girolomoni L."/>
            <person name="Cosentino E."/>
            <person name="Cuine S."/>
            <person name="Li-Beisson Y."/>
            <person name="Delledonne M."/>
            <person name="Ballottari M."/>
        </authorList>
    </citation>
    <scope>NUCLEOTIDE SEQUENCE</scope>
    <source>
        <strain evidence="6">211/11P</strain>
    </source>
</reference>
<dbReference type="Proteomes" id="UP001055712">
    <property type="component" value="Unassembled WGS sequence"/>
</dbReference>
<evidence type="ECO:0000256" key="2">
    <source>
        <dbReference type="ARBA" id="ARBA00022679"/>
    </source>
</evidence>
<name>A0A9D4YTQ8_CHLVU</name>
<feature type="compositionally biased region" description="Low complexity" evidence="4">
    <location>
        <begin position="294"/>
        <end position="308"/>
    </location>
</feature>
<dbReference type="PANTHER" id="PTHR20961:SF124">
    <property type="entry name" value="GLYCOSYLTRANSFERASE"/>
    <property type="match status" value="1"/>
</dbReference>
<feature type="compositionally biased region" description="Polar residues" evidence="4">
    <location>
        <begin position="309"/>
        <end position="329"/>
    </location>
</feature>
<dbReference type="AlphaFoldDB" id="A0A9D4YTQ8"/>
<organism evidence="6 7">
    <name type="scientific">Chlorella vulgaris</name>
    <name type="common">Green alga</name>
    <dbReference type="NCBI Taxonomy" id="3077"/>
    <lineage>
        <taxon>Eukaryota</taxon>
        <taxon>Viridiplantae</taxon>
        <taxon>Chlorophyta</taxon>
        <taxon>core chlorophytes</taxon>
        <taxon>Trebouxiophyceae</taxon>
        <taxon>Chlorellales</taxon>
        <taxon>Chlorellaceae</taxon>
        <taxon>Chlorella clade</taxon>
        <taxon>Chlorella</taxon>
    </lineage>
</organism>
<feature type="region of interest" description="Disordered" evidence="4">
    <location>
        <begin position="294"/>
        <end position="330"/>
    </location>
</feature>
<evidence type="ECO:0000256" key="1">
    <source>
        <dbReference type="ARBA" id="ARBA00022676"/>
    </source>
</evidence>
<gene>
    <name evidence="6" type="ORF">D9Q98_008026</name>
</gene>
<dbReference type="GO" id="GO:0016763">
    <property type="term" value="F:pentosyltransferase activity"/>
    <property type="evidence" value="ECO:0007669"/>
    <property type="project" value="UniProtKB-ARBA"/>
</dbReference>
<protein>
    <recommendedName>
        <fullName evidence="5">Glycosyltransferase 61 catalytic domain-containing protein</fullName>
    </recommendedName>
</protein>
<dbReference type="Pfam" id="PF04577">
    <property type="entry name" value="Glyco_transf_61"/>
    <property type="match status" value="1"/>
</dbReference>
<dbReference type="EMBL" id="SIDB01000011">
    <property type="protein sequence ID" value="KAI3426058.1"/>
    <property type="molecule type" value="Genomic_DNA"/>
</dbReference>
<dbReference type="OrthoDB" id="531429at2759"/>
<evidence type="ECO:0000313" key="7">
    <source>
        <dbReference type="Proteomes" id="UP001055712"/>
    </source>
</evidence>
<evidence type="ECO:0000256" key="4">
    <source>
        <dbReference type="SAM" id="MobiDB-lite"/>
    </source>
</evidence>
<keyword evidence="1" id="KW-0328">Glycosyltransferase</keyword>